<gene>
    <name evidence="2" type="ORF">Cni_G07610</name>
</gene>
<dbReference type="InterPro" id="IPR052963">
    <property type="entry name" value="Pantetheine_PDE"/>
</dbReference>
<dbReference type="Pfam" id="PF00149">
    <property type="entry name" value="Metallophos"/>
    <property type="match status" value="1"/>
</dbReference>
<dbReference type="Proteomes" id="UP001327560">
    <property type="component" value="Chromosome 2"/>
</dbReference>
<proteinExistence type="predicted"/>
<dbReference type="CDD" id="cd00838">
    <property type="entry name" value="MPP_superfamily"/>
    <property type="match status" value="1"/>
</dbReference>
<reference evidence="2 3" key="1">
    <citation type="submission" date="2023-10" db="EMBL/GenBank/DDBJ databases">
        <title>Chromosome-scale genome assembly provides insights into flower coloration mechanisms of Canna indica.</title>
        <authorList>
            <person name="Li C."/>
        </authorList>
    </citation>
    <scope>NUCLEOTIDE SEQUENCE [LARGE SCALE GENOMIC DNA]</scope>
    <source>
        <tissue evidence="2">Flower</tissue>
    </source>
</reference>
<evidence type="ECO:0000313" key="3">
    <source>
        <dbReference type="Proteomes" id="UP001327560"/>
    </source>
</evidence>
<evidence type="ECO:0000313" key="2">
    <source>
        <dbReference type="EMBL" id="WOK98898.1"/>
    </source>
</evidence>
<dbReference type="GO" id="GO:0016787">
    <property type="term" value="F:hydrolase activity"/>
    <property type="evidence" value="ECO:0007669"/>
    <property type="project" value="InterPro"/>
</dbReference>
<dbReference type="Gene3D" id="3.60.21.10">
    <property type="match status" value="1"/>
</dbReference>
<dbReference type="EMBL" id="CP136891">
    <property type="protein sequence ID" value="WOK98898.1"/>
    <property type="molecule type" value="Genomic_DNA"/>
</dbReference>
<evidence type="ECO:0000259" key="1">
    <source>
        <dbReference type="Pfam" id="PF00149"/>
    </source>
</evidence>
<dbReference type="InterPro" id="IPR029052">
    <property type="entry name" value="Metallo-depent_PP-like"/>
</dbReference>
<accession>A0AAQ3JZ15</accession>
<protein>
    <recommendedName>
        <fullName evidence="1">Calcineurin-like phosphoesterase domain-containing protein</fullName>
    </recommendedName>
</protein>
<keyword evidence="3" id="KW-1185">Reference proteome</keyword>
<dbReference type="PANTHER" id="PTHR36492">
    <property type="match status" value="1"/>
</dbReference>
<sequence>MAVAVLSSPPSLSGLLGQSCLSDGFDHLASRRCARSTKICFGARQQMLPANCSFGGPCDADDMRVFVVSDLHTDYKENMEWVRRLSTEWYKKDVLIVAGDVAETYGNFVLTMSELKQRFHSIFYVPGNHDLWCRREAGKFVRFS</sequence>
<dbReference type="InterPro" id="IPR004843">
    <property type="entry name" value="Calcineurin-like_PHP"/>
</dbReference>
<organism evidence="2 3">
    <name type="scientific">Canna indica</name>
    <name type="common">Indian-shot</name>
    <dbReference type="NCBI Taxonomy" id="4628"/>
    <lineage>
        <taxon>Eukaryota</taxon>
        <taxon>Viridiplantae</taxon>
        <taxon>Streptophyta</taxon>
        <taxon>Embryophyta</taxon>
        <taxon>Tracheophyta</taxon>
        <taxon>Spermatophyta</taxon>
        <taxon>Magnoliopsida</taxon>
        <taxon>Liliopsida</taxon>
        <taxon>Zingiberales</taxon>
        <taxon>Cannaceae</taxon>
        <taxon>Canna</taxon>
    </lineage>
</organism>
<name>A0AAQ3JZ15_9LILI</name>
<dbReference type="SUPFAM" id="SSF56300">
    <property type="entry name" value="Metallo-dependent phosphatases"/>
    <property type="match status" value="1"/>
</dbReference>
<dbReference type="PANTHER" id="PTHR36492:SF2">
    <property type="entry name" value="[ACYL-CARRIER-PROTEIN] PHOSPHODIESTERASE PPTH"/>
    <property type="match status" value="1"/>
</dbReference>
<dbReference type="AlphaFoldDB" id="A0AAQ3JZ15"/>
<feature type="domain" description="Calcineurin-like phosphoesterase" evidence="1">
    <location>
        <begin position="63"/>
        <end position="139"/>
    </location>
</feature>